<keyword evidence="4" id="KW-1185">Reference proteome</keyword>
<dbReference type="EMBL" id="NMWU01000006">
    <property type="protein sequence ID" value="PLS31706.1"/>
    <property type="molecule type" value="Genomic_DNA"/>
</dbReference>
<evidence type="ECO:0000313" key="4">
    <source>
        <dbReference type="Proteomes" id="UP000235050"/>
    </source>
</evidence>
<dbReference type="GO" id="GO:0003677">
    <property type="term" value="F:DNA binding"/>
    <property type="evidence" value="ECO:0007669"/>
    <property type="project" value="UniProtKB-KW"/>
</dbReference>
<feature type="domain" description="HTH cro/C1-type" evidence="2">
    <location>
        <begin position="28"/>
        <end position="80"/>
    </location>
</feature>
<dbReference type="AlphaFoldDB" id="A0A2N5JBW9"/>
<comment type="similarity">
    <text evidence="1">Belongs to the short-chain fatty acyl-CoA assimilation regulator (ScfR) family.</text>
</comment>
<dbReference type="PANTHER" id="PTHR43236">
    <property type="entry name" value="ANTITOXIN HIGA1"/>
    <property type="match status" value="1"/>
</dbReference>
<keyword evidence="3" id="KW-0238">DNA-binding</keyword>
<dbReference type="Pfam" id="PF06114">
    <property type="entry name" value="Peptidase_M78"/>
    <property type="match status" value="1"/>
</dbReference>
<reference evidence="3 4" key="1">
    <citation type="submission" date="2017-07" db="EMBL/GenBank/DDBJ databases">
        <title>Bifidobacterium novel species.</title>
        <authorList>
            <person name="Lugli G.A."/>
            <person name="Milani C."/>
            <person name="Duranti S."/>
            <person name="Mangifesta M."/>
        </authorList>
    </citation>
    <scope>NUCLEOTIDE SEQUENCE [LARGE SCALE GENOMIC DNA]</scope>
    <source>
        <strain evidence="4">Uis1B</strain>
    </source>
</reference>
<evidence type="ECO:0000259" key="2">
    <source>
        <dbReference type="PROSITE" id="PS50943"/>
    </source>
</evidence>
<dbReference type="PANTHER" id="PTHR43236:SF1">
    <property type="entry name" value="BLL7220 PROTEIN"/>
    <property type="match status" value="1"/>
</dbReference>
<proteinExistence type="inferred from homology"/>
<evidence type="ECO:0000313" key="3">
    <source>
        <dbReference type="EMBL" id="PLS31706.1"/>
    </source>
</evidence>
<dbReference type="Proteomes" id="UP000235050">
    <property type="component" value="Unassembled WGS sequence"/>
</dbReference>
<dbReference type="SUPFAM" id="SSF47413">
    <property type="entry name" value="lambda repressor-like DNA-binding domains"/>
    <property type="match status" value="1"/>
</dbReference>
<evidence type="ECO:0000256" key="1">
    <source>
        <dbReference type="ARBA" id="ARBA00007227"/>
    </source>
</evidence>
<protein>
    <submittedName>
        <fullName evidence="3">DNA-binding helix-turn-helix protein</fullName>
    </submittedName>
</protein>
<dbReference type="InterPro" id="IPR001387">
    <property type="entry name" value="Cro/C1-type_HTH"/>
</dbReference>
<sequence length="397" mass="44006">MGATRVTTLPSPFPRVDDVRLSLDPERIRCARETAGLSKVQLAERLGVTSRTVANYEENGAPSSQSALLADELGVVPSFFTVLPDAPLIEDLTESQVWFRSLRKSTVRQRRSAVGHGRNALLFFHWIERHFRLPDCLLPIGGDMGWTPREAADALRGDWGYGENPLPAMTELAEAHGVRLFSLPPVGKEVDAFSFMFDGVPYVAVDTAKTAERARFDIAHEIGHLLLHVDSMSEDANSRDVEAEAHEFAANLLMPERRVKAVVPCHAGVADILKGKRYFKVSAMAMARRAHELGRLSDWEYRRTCSALTAKGYRAAEPGGIARERSEVFSFVERTNRSKRVFPGTISEETGLTVRELHDLSFGTILAVSDGNGGLQGNARTQERPQLTLHVNTRFNE</sequence>
<dbReference type="RefSeq" id="WP_101615107.1">
    <property type="nucleotide sequence ID" value="NZ_NMWU01000006.1"/>
</dbReference>
<accession>A0A2N5JBW9</accession>
<dbReference type="InterPro" id="IPR052345">
    <property type="entry name" value="Rad_response_metalloprotease"/>
</dbReference>
<organism evidence="3 4">
    <name type="scientific">Bifidobacterium margollesii</name>
    <dbReference type="NCBI Taxonomy" id="2020964"/>
    <lineage>
        <taxon>Bacteria</taxon>
        <taxon>Bacillati</taxon>
        <taxon>Actinomycetota</taxon>
        <taxon>Actinomycetes</taxon>
        <taxon>Bifidobacteriales</taxon>
        <taxon>Bifidobacteriaceae</taxon>
        <taxon>Bifidobacterium</taxon>
    </lineage>
</organism>
<dbReference type="InterPro" id="IPR010982">
    <property type="entry name" value="Lambda_DNA-bd_dom_sf"/>
</dbReference>
<dbReference type="CDD" id="cd00093">
    <property type="entry name" value="HTH_XRE"/>
    <property type="match status" value="1"/>
</dbReference>
<dbReference type="Gene3D" id="1.10.10.2910">
    <property type="match status" value="1"/>
</dbReference>
<dbReference type="Gene3D" id="1.10.260.40">
    <property type="entry name" value="lambda repressor-like DNA-binding domains"/>
    <property type="match status" value="1"/>
</dbReference>
<gene>
    <name evidence="3" type="ORF">Uis1B_0413</name>
</gene>
<dbReference type="Pfam" id="PF01381">
    <property type="entry name" value="HTH_3"/>
    <property type="match status" value="1"/>
</dbReference>
<name>A0A2N5JBW9_9BIFI</name>
<dbReference type="SMART" id="SM00530">
    <property type="entry name" value="HTH_XRE"/>
    <property type="match status" value="1"/>
</dbReference>
<dbReference type="PROSITE" id="PS50943">
    <property type="entry name" value="HTH_CROC1"/>
    <property type="match status" value="1"/>
</dbReference>
<comment type="caution">
    <text evidence="3">The sequence shown here is derived from an EMBL/GenBank/DDBJ whole genome shotgun (WGS) entry which is preliminary data.</text>
</comment>
<dbReference type="InterPro" id="IPR010359">
    <property type="entry name" value="IrrE_HExxH"/>
</dbReference>
<dbReference type="OrthoDB" id="9794834at2"/>